<dbReference type="InterPro" id="IPR008855">
    <property type="entry name" value="TRAP-delta"/>
</dbReference>
<comment type="subcellular location">
    <subcellularLocation>
        <location evidence="2">Endoplasmic reticulum membrane</location>
        <topology evidence="2">Single-pass type I membrane protein</topology>
    </subcellularLocation>
</comment>
<name>A0A0X3PHG5_SCHSO</name>
<dbReference type="AlphaFoldDB" id="A0A0X3PHG5"/>
<evidence type="ECO:0000256" key="14">
    <source>
        <dbReference type="ARBA" id="ARBA00031791"/>
    </source>
</evidence>
<evidence type="ECO:0000256" key="13">
    <source>
        <dbReference type="ARBA" id="ARBA00023157"/>
    </source>
</evidence>
<gene>
    <name evidence="16" type="primary">SSRD</name>
    <name evidence="16" type="ORF">TR140761</name>
</gene>
<keyword evidence="7 15" id="KW-0812">Transmembrane</keyword>
<reference evidence="16" key="1">
    <citation type="submission" date="2016-01" db="EMBL/GenBank/DDBJ databases">
        <title>Reference transcriptome for the parasite Schistocephalus solidus: insights into the molecular evolution of parasitism.</title>
        <authorList>
            <person name="Hebert F.O."/>
            <person name="Grambauer S."/>
            <person name="Barber I."/>
            <person name="Landry C.R."/>
            <person name="Aubin-Horth N."/>
        </authorList>
    </citation>
    <scope>NUCLEOTIDE SEQUENCE</scope>
</reference>
<proteinExistence type="inferred from homology"/>
<keyword evidence="11 15" id="KW-1133">Transmembrane helix</keyword>
<keyword evidence="6" id="KW-1017">Isopeptide bond</keyword>
<evidence type="ECO:0000256" key="10">
    <source>
        <dbReference type="ARBA" id="ARBA00022843"/>
    </source>
</evidence>
<feature type="non-terminal residue" evidence="16">
    <location>
        <position position="1"/>
    </location>
</feature>
<dbReference type="Pfam" id="PF05404">
    <property type="entry name" value="TRAP-delta"/>
    <property type="match status" value="1"/>
</dbReference>
<dbReference type="PANTHER" id="PTHR12731:SF1">
    <property type="entry name" value="TRANSLOCON-ASSOCIATED PROTEIN SUBUNIT DELTA"/>
    <property type="match status" value="1"/>
</dbReference>
<evidence type="ECO:0000256" key="8">
    <source>
        <dbReference type="ARBA" id="ARBA00022729"/>
    </source>
</evidence>
<evidence type="ECO:0000256" key="4">
    <source>
        <dbReference type="ARBA" id="ARBA00011819"/>
    </source>
</evidence>
<keyword evidence="9" id="KW-0256">Endoplasmic reticulum</keyword>
<evidence type="ECO:0000256" key="5">
    <source>
        <dbReference type="ARBA" id="ARBA00014387"/>
    </source>
</evidence>
<dbReference type="EMBL" id="GEEE01011834">
    <property type="protein sequence ID" value="JAP51391.1"/>
    <property type="molecule type" value="Transcribed_RNA"/>
</dbReference>
<keyword evidence="10" id="KW-0832">Ubl conjugation</keyword>
<evidence type="ECO:0000256" key="7">
    <source>
        <dbReference type="ARBA" id="ARBA00022692"/>
    </source>
</evidence>
<comment type="function">
    <text evidence="1">TRAP proteins are part of a complex whose function is to bind calcium to the ER membrane and thereby regulate the retention of ER resident proteins.</text>
</comment>
<evidence type="ECO:0000256" key="2">
    <source>
        <dbReference type="ARBA" id="ARBA00004115"/>
    </source>
</evidence>
<keyword evidence="8" id="KW-0732">Signal</keyword>
<accession>A0A0X3PHG5</accession>
<sequence length="189" mass="21336">YGMYFTRLDPYDANTNPMNVFRFSSVMLSGSFLIFCCLFLSVLSCDPEVKYKDYTSKEALLSSKTVILVEGRATCTNDELNDLYAVLGDTVVPVSRNLETDEFHVTFSDEHKKIPRGYYTVKFYDDEGYMLVRKAQSLGQPIQSIKPVFSVDVYHGGVWLRPWIHSETVALLTAALVGLGAVLTKNKIF</sequence>
<evidence type="ECO:0000256" key="15">
    <source>
        <dbReference type="SAM" id="Phobius"/>
    </source>
</evidence>
<evidence type="ECO:0000256" key="9">
    <source>
        <dbReference type="ARBA" id="ARBA00022824"/>
    </source>
</evidence>
<comment type="subunit">
    <text evidence="4">Heterotetramer of TRAP-alpha, TRAP-beta, TRAP-delta and TRAP-gamma.</text>
</comment>
<evidence type="ECO:0000256" key="1">
    <source>
        <dbReference type="ARBA" id="ARBA00002838"/>
    </source>
</evidence>
<keyword evidence="12 15" id="KW-0472">Membrane</keyword>
<evidence type="ECO:0000313" key="16">
    <source>
        <dbReference type="EMBL" id="JAP51391.1"/>
    </source>
</evidence>
<comment type="similarity">
    <text evidence="3">Belongs to the TRAP-delta family.</text>
</comment>
<evidence type="ECO:0000256" key="6">
    <source>
        <dbReference type="ARBA" id="ARBA00022499"/>
    </source>
</evidence>
<protein>
    <recommendedName>
        <fullName evidence="5">Translocon-associated protein subunit delta</fullName>
    </recommendedName>
    <alternativeName>
        <fullName evidence="14">Signal sequence receptor subunit delta</fullName>
    </alternativeName>
</protein>
<keyword evidence="13" id="KW-1015">Disulfide bond</keyword>
<dbReference type="GO" id="GO:0005789">
    <property type="term" value="C:endoplasmic reticulum membrane"/>
    <property type="evidence" value="ECO:0007669"/>
    <property type="project" value="UniProtKB-SubCell"/>
</dbReference>
<evidence type="ECO:0000256" key="12">
    <source>
        <dbReference type="ARBA" id="ARBA00023136"/>
    </source>
</evidence>
<dbReference type="PANTHER" id="PTHR12731">
    <property type="entry name" value="TRANSLOCON-ASSOCIATED PROTEIN, DELTA SUBUNIT"/>
    <property type="match status" value="1"/>
</dbReference>
<organism evidence="16">
    <name type="scientific">Schistocephalus solidus</name>
    <name type="common">Tapeworm</name>
    <dbReference type="NCBI Taxonomy" id="70667"/>
    <lineage>
        <taxon>Eukaryota</taxon>
        <taxon>Metazoa</taxon>
        <taxon>Spiralia</taxon>
        <taxon>Lophotrochozoa</taxon>
        <taxon>Platyhelminthes</taxon>
        <taxon>Cestoda</taxon>
        <taxon>Eucestoda</taxon>
        <taxon>Diphyllobothriidea</taxon>
        <taxon>Diphyllobothriidae</taxon>
        <taxon>Schistocephalus</taxon>
    </lineage>
</organism>
<feature type="transmembrane region" description="Helical" evidence="15">
    <location>
        <begin position="20"/>
        <end position="43"/>
    </location>
</feature>
<evidence type="ECO:0000256" key="3">
    <source>
        <dbReference type="ARBA" id="ARBA00009294"/>
    </source>
</evidence>
<evidence type="ECO:0000256" key="11">
    <source>
        <dbReference type="ARBA" id="ARBA00022989"/>
    </source>
</evidence>